<gene>
    <name evidence="2" type="ORF">COY67_02400</name>
</gene>
<protein>
    <submittedName>
        <fullName evidence="2">Uncharacterized protein</fullName>
    </submittedName>
</protein>
<keyword evidence="1" id="KW-1133">Transmembrane helix</keyword>
<evidence type="ECO:0000313" key="3">
    <source>
        <dbReference type="Proteomes" id="UP000228689"/>
    </source>
</evidence>
<comment type="caution">
    <text evidence="2">The sequence shown here is derived from an EMBL/GenBank/DDBJ whole genome shotgun (WGS) entry which is preliminary data.</text>
</comment>
<reference evidence="3" key="1">
    <citation type="submission" date="2017-09" db="EMBL/GenBank/DDBJ databases">
        <title>Depth-based differentiation of microbial function through sediment-hosted aquifers and enrichment of novel symbionts in the deep terrestrial subsurface.</title>
        <authorList>
            <person name="Probst A.J."/>
            <person name="Ladd B."/>
            <person name="Jarett J.K."/>
            <person name="Geller-Mcgrath D.E."/>
            <person name="Sieber C.M.K."/>
            <person name="Emerson J.B."/>
            <person name="Anantharaman K."/>
            <person name="Thomas B.C."/>
            <person name="Malmstrom R."/>
            <person name="Stieglmeier M."/>
            <person name="Klingl A."/>
            <person name="Woyke T."/>
            <person name="Ryan C.M."/>
            <person name="Banfield J.F."/>
        </authorList>
    </citation>
    <scope>NUCLEOTIDE SEQUENCE [LARGE SCALE GENOMIC DNA]</scope>
</reference>
<accession>A0A2M7RCQ2</accession>
<organism evidence="2 3">
    <name type="scientific">Candidatus Komeilibacteria bacterium CG_4_10_14_0_8_um_filter_37_78</name>
    <dbReference type="NCBI Taxonomy" id="1974471"/>
    <lineage>
        <taxon>Bacteria</taxon>
        <taxon>Candidatus Komeiliibacteriota</taxon>
    </lineage>
</organism>
<evidence type="ECO:0000313" key="2">
    <source>
        <dbReference type="EMBL" id="PIY94538.1"/>
    </source>
</evidence>
<dbReference type="Proteomes" id="UP000228689">
    <property type="component" value="Unassembled WGS sequence"/>
</dbReference>
<proteinExistence type="predicted"/>
<keyword evidence="1" id="KW-0472">Membrane</keyword>
<keyword evidence="1" id="KW-0812">Transmembrane</keyword>
<sequence>MNEYLVETLKVFGAIILIILLVYLINYDNSSVIGSRADIQANYGVTVAGVTVHGCNSYGWIQNNNGTAIIIREEWGLFNNKATYLHNLESGERIRHNIINGHYYLILYISGTVIDTINTCL</sequence>
<feature type="transmembrane region" description="Helical" evidence="1">
    <location>
        <begin position="6"/>
        <end position="26"/>
    </location>
</feature>
<dbReference type="AlphaFoldDB" id="A0A2M7RCQ2"/>
<name>A0A2M7RCQ2_9BACT</name>
<dbReference type="EMBL" id="PFMC01000061">
    <property type="protein sequence ID" value="PIY94538.1"/>
    <property type="molecule type" value="Genomic_DNA"/>
</dbReference>
<evidence type="ECO:0000256" key="1">
    <source>
        <dbReference type="SAM" id="Phobius"/>
    </source>
</evidence>